<dbReference type="STRING" id="112903.SAMN04490178_103182"/>
<dbReference type="FunFam" id="2.40.30.170:FF:000010">
    <property type="entry name" value="Efflux RND transporter periplasmic adaptor subunit"/>
    <property type="match status" value="1"/>
</dbReference>
<dbReference type="Pfam" id="PF25990">
    <property type="entry name" value="Beta-barrel_YknX"/>
    <property type="match status" value="1"/>
</dbReference>
<evidence type="ECO:0000256" key="2">
    <source>
        <dbReference type="ARBA" id="ARBA00009477"/>
    </source>
</evidence>
<accession>A0A1H8R6L4</accession>
<dbReference type="EMBL" id="FODY01000003">
    <property type="protein sequence ID" value="SEO62022.1"/>
    <property type="molecule type" value="Genomic_DNA"/>
</dbReference>
<evidence type="ECO:0000313" key="8">
    <source>
        <dbReference type="Proteomes" id="UP000198847"/>
    </source>
</evidence>
<dbReference type="RefSeq" id="WP_091744151.1">
    <property type="nucleotide sequence ID" value="NZ_FODY01000003.1"/>
</dbReference>
<proteinExistence type="inferred from homology"/>
<dbReference type="Proteomes" id="UP000198847">
    <property type="component" value="Unassembled WGS sequence"/>
</dbReference>
<evidence type="ECO:0000256" key="3">
    <source>
        <dbReference type="ARBA" id="ARBA00023054"/>
    </source>
</evidence>
<reference evidence="7 8" key="1">
    <citation type="submission" date="2016-10" db="EMBL/GenBank/DDBJ databases">
        <authorList>
            <person name="de Groot N.N."/>
        </authorList>
    </citation>
    <scope>NUCLEOTIDE SEQUENCE [LARGE SCALE GENOMIC DNA]</scope>
    <source>
        <strain evidence="7 8">DSM 13305</strain>
    </source>
</reference>
<gene>
    <name evidence="7" type="ORF">SAMN04490178_103182</name>
</gene>
<dbReference type="InterPro" id="IPR050465">
    <property type="entry name" value="UPF0194_transport"/>
</dbReference>
<dbReference type="InterPro" id="IPR006143">
    <property type="entry name" value="RND_pump_MFP"/>
</dbReference>
<dbReference type="PANTHER" id="PTHR32347">
    <property type="entry name" value="EFFLUX SYSTEM COMPONENT YKNX-RELATED"/>
    <property type="match status" value="1"/>
</dbReference>
<protein>
    <submittedName>
        <fullName evidence="7">HlyD family secretion protein</fullName>
    </submittedName>
</protein>
<evidence type="ECO:0000256" key="1">
    <source>
        <dbReference type="ARBA" id="ARBA00004196"/>
    </source>
</evidence>
<dbReference type="GO" id="GO:0022857">
    <property type="term" value="F:transmembrane transporter activity"/>
    <property type="evidence" value="ECO:0007669"/>
    <property type="project" value="InterPro"/>
</dbReference>
<dbReference type="Gene3D" id="2.40.420.20">
    <property type="match status" value="1"/>
</dbReference>
<feature type="domain" description="Multidrug resistance protein MdtA-like C-terminal permuted SH3" evidence="5">
    <location>
        <begin position="284"/>
        <end position="340"/>
    </location>
</feature>
<evidence type="ECO:0000259" key="6">
    <source>
        <dbReference type="Pfam" id="PF25990"/>
    </source>
</evidence>
<organism evidence="7 8">
    <name type="scientific">Propionispora vibrioides</name>
    <dbReference type="NCBI Taxonomy" id="112903"/>
    <lineage>
        <taxon>Bacteria</taxon>
        <taxon>Bacillati</taxon>
        <taxon>Bacillota</taxon>
        <taxon>Negativicutes</taxon>
        <taxon>Selenomonadales</taxon>
        <taxon>Sporomusaceae</taxon>
        <taxon>Propionispora</taxon>
    </lineage>
</organism>
<dbReference type="InterPro" id="IPR058627">
    <property type="entry name" value="MdtA-like_C"/>
</dbReference>
<keyword evidence="8" id="KW-1185">Reference proteome</keyword>
<sequence length="358" mass="38193">MQISWKPLTKHKTWIVVVAVLAAAAAGGAVYYQKSSTPVVKESTTAVSRGDVQETVSATGTISAVNSVEISSRVTGLISEMKVQENDLVKAGQVLLVLDDTTLRAQLSQYQAQLQNYAAIYERGKKLASVGGLSTQELEAERTNYLVAQSTYNNYAAQLDYYVIKSPIDGVVVGKPTPAGQTVAQGISSPQVIMTVADMSKMQIKVLVDETDIGKIKVGQNVTFTVDAYTDTTFNGKVTSISKSATTSSNVVYYPVYVDVDQTQGLLYPTMTARVNIITGQSTNAMLVPLAAVKDNGGQKYVQVMVNGKVEDVPVQVGLSDDQHSEIISGLQEGAQVVIPAAKAAITKTQNQHQGPPL</sequence>
<dbReference type="InterPro" id="IPR058625">
    <property type="entry name" value="MdtA-like_BSH"/>
</dbReference>
<dbReference type="GO" id="GO:0030313">
    <property type="term" value="C:cell envelope"/>
    <property type="evidence" value="ECO:0007669"/>
    <property type="project" value="UniProtKB-SubCell"/>
</dbReference>
<comment type="similarity">
    <text evidence="2">Belongs to the membrane fusion protein (MFP) (TC 8.A.1) family.</text>
</comment>
<feature type="domain" description="YknX-like beta-barrel" evidence="6">
    <location>
        <begin position="202"/>
        <end position="277"/>
    </location>
</feature>
<name>A0A1H8R6L4_9FIRM</name>
<dbReference type="PANTHER" id="PTHR32347:SF14">
    <property type="entry name" value="EFFLUX SYSTEM COMPONENT YKNX-RELATED"/>
    <property type="match status" value="1"/>
</dbReference>
<evidence type="ECO:0000259" key="4">
    <source>
        <dbReference type="Pfam" id="PF25917"/>
    </source>
</evidence>
<evidence type="ECO:0000313" key="7">
    <source>
        <dbReference type="EMBL" id="SEO62022.1"/>
    </source>
</evidence>
<dbReference type="NCBIfam" id="TIGR01730">
    <property type="entry name" value="RND_mfp"/>
    <property type="match status" value="1"/>
</dbReference>
<dbReference type="Gene3D" id="2.40.50.100">
    <property type="match status" value="1"/>
</dbReference>
<feature type="domain" description="Multidrug resistance protein MdtA-like barrel-sandwich hybrid" evidence="4">
    <location>
        <begin position="66"/>
        <end position="194"/>
    </location>
</feature>
<dbReference type="AlphaFoldDB" id="A0A1H8R6L4"/>
<dbReference type="OrthoDB" id="9809068at2"/>
<keyword evidence="3" id="KW-0175">Coiled coil</keyword>
<dbReference type="Pfam" id="PF25967">
    <property type="entry name" value="RND-MFP_C"/>
    <property type="match status" value="1"/>
</dbReference>
<comment type="subcellular location">
    <subcellularLocation>
        <location evidence="1">Cell envelope</location>
    </subcellularLocation>
</comment>
<dbReference type="GO" id="GO:0016020">
    <property type="term" value="C:membrane"/>
    <property type="evidence" value="ECO:0007669"/>
    <property type="project" value="InterPro"/>
</dbReference>
<dbReference type="InterPro" id="IPR058636">
    <property type="entry name" value="Beta-barrel_YknX"/>
</dbReference>
<evidence type="ECO:0000259" key="5">
    <source>
        <dbReference type="Pfam" id="PF25967"/>
    </source>
</evidence>
<dbReference type="Gene3D" id="1.10.287.470">
    <property type="entry name" value="Helix hairpin bin"/>
    <property type="match status" value="1"/>
</dbReference>
<dbReference type="Pfam" id="PF25917">
    <property type="entry name" value="BSH_RND"/>
    <property type="match status" value="1"/>
</dbReference>
<dbReference type="Gene3D" id="2.40.30.170">
    <property type="match status" value="1"/>
</dbReference>
<dbReference type="SUPFAM" id="SSF111369">
    <property type="entry name" value="HlyD-like secretion proteins"/>
    <property type="match status" value="1"/>
</dbReference>